<reference evidence="1 2" key="1">
    <citation type="journal article" date="2019" name="Sci. Rep.">
        <title>Orb-weaving spider Araneus ventricosus genome elucidates the spidroin gene catalogue.</title>
        <authorList>
            <person name="Kono N."/>
            <person name="Nakamura H."/>
            <person name="Ohtoshi R."/>
            <person name="Moran D.A.P."/>
            <person name="Shinohara A."/>
            <person name="Yoshida Y."/>
            <person name="Fujiwara M."/>
            <person name="Mori M."/>
            <person name="Tomita M."/>
            <person name="Arakawa K."/>
        </authorList>
    </citation>
    <scope>NUCLEOTIDE SEQUENCE [LARGE SCALE GENOMIC DNA]</scope>
</reference>
<dbReference type="Proteomes" id="UP000499080">
    <property type="component" value="Unassembled WGS sequence"/>
</dbReference>
<comment type="caution">
    <text evidence="1">The sequence shown here is derived from an EMBL/GenBank/DDBJ whole genome shotgun (WGS) entry which is preliminary data.</text>
</comment>
<dbReference type="EMBL" id="BGPR01008377">
    <property type="protein sequence ID" value="GBN33426.1"/>
    <property type="molecule type" value="Genomic_DNA"/>
</dbReference>
<protein>
    <submittedName>
        <fullName evidence="1">Uncharacterized protein</fullName>
    </submittedName>
</protein>
<organism evidence="1 2">
    <name type="scientific">Araneus ventricosus</name>
    <name type="common">Orbweaver spider</name>
    <name type="synonym">Epeira ventricosa</name>
    <dbReference type="NCBI Taxonomy" id="182803"/>
    <lineage>
        <taxon>Eukaryota</taxon>
        <taxon>Metazoa</taxon>
        <taxon>Ecdysozoa</taxon>
        <taxon>Arthropoda</taxon>
        <taxon>Chelicerata</taxon>
        <taxon>Arachnida</taxon>
        <taxon>Araneae</taxon>
        <taxon>Araneomorphae</taxon>
        <taxon>Entelegynae</taxon>
        <taxon>Araneoidea</taxon>
        <taxon>Araneidae</taxon>
        <taxon>Araneus</taxon>
    </lineage>
</organism>
<sequence>MSYYHDCIAINSTGCMVIIMCNHKVLSDECDNTFTNMECRFPAMLVSCLGREFYRSMYRNSGGMKPLTPDVGDKMCDLKNSRIFLISLLGAEIRISPDDSM</sequence>
<evidence type="ECO:0000313" key="1">
    <source>
        <dbReference type="EMBL" id="GBN33426.1"/>
    </source>
</evidence>
<accession>A0A4Y2N6H7</accession>
<dbReference type="AlphaFoldDB" id="A0A4Y2N6H7"/>
<gene>
    <name evidence="1" type="ORF">AVEN_59618_1</name>
</gene>
<name>A0A4Y2N6H7_ARAVE</name>
<keyword evidence="2" id="KW-1185">Reference proteome</keyword>
<evidence type="ECO:0000313" key="2">
    <source>
        <dbReference type="Proteomes" id="UP000499080"/>
    </source>
</evidence>
<proteinExistence type="predicted"/>